<dbReference type="EMBL" id="JACYCD010000052">
    <property type="protein sequence ID" value="KAF8706170.1"/>
    <property type="molecule type" value="Genomic_DNA"/>
</dbReference>
<dbReference type="Gene3D" id="3.40.20.10">
    <property type="entry name" value="Severin"/>
    <property type="match status" value="1"/>
</dbReference>
<dbReference type="PANTHER" id="PTHR11977:SF133">
    <property type="entry name" value="DUF4045 DOMAIN-CONTAINING PROTEIN"/>
    <property type="match status" value="1"/>
</dbReference>
<dbReference type="GO" id="GO:0005737">
    <property type="term" value="C:cytoplasm"/>
    <property type="evidence" value="ECO:0007669"/>
    <property type="project" value="TreeGrafter"/>
</dbReference>
<organism evidence="2 3">
    <name type="scientific">Rhizoctonia solani</name>
    <dbReference type="NCBI Taxonomy" id="456999"/>
    <lineage>
        <taxon>Eukaryota</taxon>
        <taxon>Fungi</taxon>
        <taxon>Dikarya</taxon>
        <taxon>Basidiomycota</taxon>
        <taxon>Agaricomycotina</taxon>
        <taxon>Agaricomycetes</taxon>
        <taxon>Cantharellales</taxon>
        <taxon>Ceratobasidiaceae</taxon>
        <taxon>Rhizoctonia</taxon>
    </lineage>
</organism>
<dbReference type="GO" id="GO:0015629">
    <property type="term" value="C:actin cytoskeleton"/>
    <property type="evidence" value="ECO:0007669"/>
    <property type="project" value="TreeGrafter"/>
</dbReference>
<feature type="compositionally biased region" description="Basic and acidic residues" evidence="1">
    <location>
        <begin position="773"/>
        <end position="782"/>
    </location>
</feature>
<feature type="compositionally biased region" description="Low complexity" evidence="1">
    <location>
        <begin position="842"/>
        <end position="853"/>
    </location>
</feature>
<accession>A0A8H7HTR8</accession>
<feature type="compositionally biased region" description="Polar residues" evidence="1">
    <location>
        <begin position="296"/>
        <end position="311"/>
    </location>
</feature>
<feature type="compositionally biased region" description="Pro residues" evidence="1">
    <location>
        <begin position="573"/>
        <end position="590"/>
    </location>
</feature>
<name>A0A8H7HTR8_9AGAM</name>
<feature type="compositionally biased region" description="Pro residues" evidence="1">
    <location>
        <begin position="218"/>
        <end position="228"/>
    </location>
</feature>
<dbReference type="SUPFAM" id="SSF55753">
    <property type="entry name" value="Actin depolymerizing proteins"/>
    <property type="match status" value="1"/>
</dbReference>
<feature type="compositionally biased region" description="Low complexity" evidence="1">
    <location>
        <begin position="621"/>
        <end position="634"/>
    </location>
</feature>
<protein>
    <submittedName>
        <fullName evidence="2">Gelsolin repeat protein</fullName>
    </submittedName>
</protein>
<proteinExistence type="predicted"/>
<feature type="compositionally biased region" description="Polar residues" evidence="1">
    <location>
        <begin position="406"/>
        <end position="417"/>
    </location>
</feature>
<dbReference type="GO" id="GO:0005546">
    <property type="term" value="F:phosphatidylinositol-4,5-bisphosphate binding"/>
    <property type="evidence" value="ECO:0007669"/>
    <property type="project" value="TreeGrafter"/>
</dbReference>
<feature type="compositionally biased region" description="Low complexity" evidence="1">
    <location>
        <begin position="440"/>
        <end position="453"/>
    </location>
</feature>
<evidence type="ECO:0000313" key="2">
    <source>
        <dbReference type="EMBL" id="KAF8706170.1"/>
    </source>
</evidence>
<feature type="region of interest" description="Disordered" evidence="1">
    <location>
        <begin position="58"/>
        <end position="197"/>
    </location>
</feature>
<dbReference type="SMART" id="SM00262">
    <property type="entry name" value="GEL"/>
    <property type="match status" value="1"/>
</dbReference>
<feature type="compositionally biased region" description="Polar residues" evidence="1">
    <location>
        <begin position="109"/>
        <end position="151"/>
    </location>
</feature>
<dbReference type="InterPro" id="IPR007122">
    <property type="entry name" value="Villin/Gelsolin"/>
</dbReference>
<dbReference type="InterPro" id="IPR029006">
    <property type="entry name" value="ADF-H/Gelsolin-like_dom_sf"/>
</dbReference>
<feature type="compositionally biased region" description="Pro residues" evidence="1">
    <location>
        <begin position="854"/>
        <end position="883"/>
    </location>
</feature>
<feature type="compositionally biased region" description="Pro residues" evidence="1">
    <location>
        <begin position="733"/>
        <end position="754"/>
    </location>
</feature>
<feature type="region of interest" description="Disordered" evidence="1">
    <location>
        <begin position="1"/>
        <end position="22"/>
    </location>
</feature>
<evidence type="ECO:0000313" key="3">
    <source>
        <dbReference type="Proteomes" id="UP000602905"/>
    </source>
</evidence>
<dbReference type="GO" id="GO:0008154">
    <property type="term" value="P:actin polymerization or depolymerization"/>
    <property type="evidence" value="ECO:0007669"/>
    <property type="project" value="TreeGrafter"/>
</dbReference>
<feature type="region of interest" description="Disordered" evidence="1">
    <location>
        <begin position="211"/>
        <end position="358"/>
    </location>
</feature>
<feature type="compositionally biased region" description="Polar residues" evidence="1">
    <location>
        <begin position="712"/>
        <end position="722"/>
    </location>
</feature>
<reference evidence="2" key="1">
    <citation type="submission" date="2020-09" db="EMBL/GenBank/DDBJ databases">
        <title>Comparative genome analyses of four rice-infecting Rhizoctonia solani isolates reveal extensive enrichment of homogalacturonan modification genes.</title>
        <authorList>
            <person name="Lee D.-Y."/>
            <person name="Jeon J."/>
            <person name="Kim K.-T."/>
            <person name="Cheong K."/>
            <person name="Song H."/>
            <person name="Choi G."/>
            <person name="Ko J."/>
            <person name="Opiyo S.O."/>
            <person name="Zuo S."/>
            <person name="Madhav S."/>
            <person name="Lee Y.-H."/>
            <person name="Wang G.-L."/>
        </authorList>
    </citation>
    <scope>NUCLEOTIDE SEQUENCE</scope>
    <source>
        <strain evidence="2">AG1-IA WGL</strain>
    </source>
</reference>
<feature type="region of interest" description="Disordered" evidence="1">
    <location>
        <begin position="397"/>
        <end position="883"/>
    </location>
</feature>
<dbReference type="Proteomes" id="UP000602905">
    <property type="component" value="Unassembled WGS sequence"/>
</dbReference>
<evidence type="ECO:0000256" key="1">
    <source>
        <dbReference type="SAM" id="MobiDB-lite"/>
    </source>
</evidence>
<comment type="caution">
    <text evidence="2">The sequence shown here is derived from an EMBL/GenBank/DDBJ whole genome shotgun (WGS) entry which is preliminary data.</text>
</comment>
<dbReference type="GO" id="GO:0051016">
    <property type="term" value="P:barbed-end actin filament capping"/>
    <property type="evidence" value="ECO:0007669"/>
    <property type="project" value="TreeGrafter"/>
</dbReference>
<feature type="non-terminal residue" evidence="2">
    <location>
        <position position="1"/>
    </location>
</feature>
<dbReference type="PANTHER" id="PTHR11977">
    <property type="entry name" value="VILLIN"/>
    <property type="match status" value="1"/>
</dbReference>
<feature type="compositionally biased region" description="Low complexity" evidence="1">
    <location>
        <begin position="484"/>
        <end position="497"/>
    </location>
</feature>
<feature type="compositionally biased region" description="Basic residues" evidence="1">
    <location>
        <begin position="60"/>
        <end position="69"/>
    </location>
</feature>
<gene>
    <name evidence="2" type="ORF">RHS03_04920</name>
</gene>
<feature type="compositionally biased region" description="Polar residues" evidence="1">
    <location>
        <begin position="329"/>
        <end position="338"/>
    </location>
</feature>
<dbReference type="GO" id="GO:0051015">
    <property type="term" value="F:actin filament binding"/>
    <property type="evidence" value="ECO:0007669"/>
    <property type="project" value="InterPro"/>
</dbReference>
<dbReference type="GO" id="GO:0051014">
    <property type="term" value="P:actin filament severing"/>
    <property type="evidence" value="ECO:0007669"/>
    <property type="project" value="TreeGrafter"/>
</dbReference>
<dbReference type="OrthoDB" id="6375767at2759"/>
<sequence length="1314" mass="141701">MASPQPASSRRRTFDYSHQPEQGLQEWASRIKSIQAEVDQDEQAEQKRLEQEIAASRLARAQRRAKQGSRRLSDIGVSGSAASPDPEPVKTPESPSKPSSIFGARATVISPSTPGNTDPDTLPESPTKSVFGSTRTMNPHSTPSSAKQTAPMSLAGFMGGRGSGPRLNKPAPQADTHDPALFDQTLRRAGSSASASAFQAVGRASKFGQGAAAALPGLGPPPRQPSPSAPADKSLPRSPRSPRFAPPEEQLVVPQHTRQRTSSWPSKPESPLQGSSPEIKSELTRSKTTAGRPRGKSTSSPNSTSKIQRSDTLPAPAFSTPIRNAPFKTHTTPTQGSPPTFGLARPIQPTPPAQDTNKLPLVTSAAPAFRSTVQASAKELSPSLTRLQGRGFVGNRVRQADGGVSPPTSLGISSSQFGEREKPKRAATGNVHERWQVAIQGQGSSPSTTSSPSEVPWKRRSLKEPVPVPGDSKIAGIIKHMTGAQQSSSPATSPSPQRDVPSFDEFGRKTTPVLTKATPVPVSPASKFEDTKSPIHPKPLNHLTRDRARKPKKGVQIKEVWKAPETISTTPMGTPPPPPPPPQEYRPPSPFKRLRPAASQPSMRPPSPIKESSLQRQGTLPRAQASPRAAASSSPAPPSPVRKPAQLFPAVPRPESPTKDNNLSRAKDMWGERAPIGVKASNGGHRGSSPGPASRGPNLVGKRALPGMVASPQPQQRAQTQPFYARPESPTKPSTPKPISPVSPPRHPGPPPSPGRNKSRATVMELAQAMSEKQGETLEEPKLPPSPRSIPAAARERRRSSYDRYSVITMPPLREEKSPAPTPAATLSKSQELSVPPAEPMPVSTSPKTSPKVSPKPSPRLSPKPLSPRPSPRPSPRAQPVPLPVENKVDGVFHVDPNMAPIPPFNLQQAISSNPYTFTFPSNLKRISIDVFSLSNGQAAVVPSYPCLVYESELVAIVQRVRNEASGLVLSKVWGWYGKKAQPGPREEGKLAELAKQYGTSVVPSFQGDESQELVDAVGGQWIVRQGSRAHWSPENTTMHCARQLGDACFTDEVDFHVSNLCSAYSYCVTVLDAVYVWYGRGATQPEREAAAAYGRMIAGPEKEIEEYEEGKEDPMFFVLLGDDAWANADYWKYRAPLGKVAYRPRMFLVDARDKKQPVSVEVAIKPILLAYIAYAQVSCHIPSASKISPDAIFVLDNTFEMIVIVGPEARARRTDILLAVHIAISIATSVETKRPFVPPVHLIVLPSQLPLEVKVGFFRFVPDELVNPAGVYLHMHLLTLSEASEQLSATTWPMSKLQDPTFLPLGIHPNLLN</sequence>